<organism evidence="2 3">
    <name type="scientific">Clostridium saudiense</name>
    <dbReference type="NCBI Taxonomy" id="1414720"/>
    <lineage>
        <taxon>Bacteria</taxon>
        <taxon>Bacillati</taxon>
        <taxon>Bacillota</taxon>
        <taxon>Clostridia</taxon>
        <taxon>Eubacteriales</taxon>
        <taxon>Clostridiaceae</taxon>
        <taxon>Clostridium</taxon>
    </lineage>
</organism>
<feature type="transmembrane region" description="Helical" evidence="1">
    <location>
        <begin position="329"/>
        <end position="358"/>
    </location>
</feature>
<dbReference type="EMBL" id="JACJLL010000031">
    <property type="protein sequence ID" value="MBM6819028.1"/>
    <property type="molecule type" value="Genomic_DNA"/>
</dbReference>
<feature type="transmembrane region" description="Helical" evidence="1">
    <location>
        <begin position="28"/>
        <end position="49"/>
    </location>
</feature>
<feature type="transmembrane region" description="Helical" evidence="1">
    <location>
        <begin position="214"/>
        <end position="242"/>
    </location>
</feature>
<feature type="transmembrane region" description="Helical" evidence="1">
    <location>
        <begin position="6"/>
        <end position="21"/>
    </location>
</feature>
<keyword evidence="1" id="KW-0472">Membrane</keyword>
<dbReference type="RefSeq" id="WP_204572108.1">
    <property type="nucleotide sequence ID" value="NZ_JACJLL010000031.1"/>
</dbReference>
<feature type="transmembrane region" description="Helical" evidence="1">
    <location>
        <begin position="191"/>
        <end position="208"/>
    </location>
</feature>
<dbReference type="Proteomes" id="UP000767334">
    <property type="component" value="Unassembled WGS sequence"/>
</dbReference>
<keyword evidence="1" id="KW-0812">Transmembrane</keyword>
<gene>
    <name evidence="2" type="ORF">H6A19_06700</name>
</gene>
<feature type="transmembrane region" description="Helical" evidence="1">
    <location>
        <begin position="138"/>
        <end position="154"/>
    </location>
</feature>
<accession>A0ABS2FEP3</accession>
<feature type="transmembrane region" description="Helical" evidence="1">
    <location>
        <begin position="254"/>
        <end position="272"/>
    </location>
</feature>
<evidence type="ECO:0000256" key="1">
    <source>
        <dbReference type="SAM" id="Phobius"/>
    </source>
</evidence>
<feature type="transmembrane region" description="Helical" evidence="1">
    <location>
        <begin position="166"/>
        <end position="186"/>
    </location>
</feature>
<proteinExistence type="predicted"/>
<name>A0ABS2FEP3_9CLOT</name>
<sequence length="420" mass="48572">MSIFTPLIIIFILLLNYYLYKRNSYSKSFFLISSGFLIIYALFSIIIYYNNLSHGFEHGILFGNVANNHFCDEYKYYIDSDILLNHLKNGDVSAWLHKELPIYEFVDPEGHASYGNYNIFVIFLSFLKGIGIKSTLDLILIKLFVYIPTAIFLYKTSKLYLNEKLSLISVGIFSILPGYILCNSLLMRDNIIIGITIILIYYILSQKVNYKSIILILLLAVLLLEFRSYSLLVLIACIIFTLKNNKRIFSFKDIIYFIAIIATIYFFVNFNFQLQHSNTFFSFFQITHLQDIFTAQFGNGPKMILNLFAQLVIHVIYDPPLFNFLTTGLVYLILYSLGNILGVILSVVSCLAFVYFTIKVKDKKAILLFKFTAYYTILTGLVVLAKDLFIINRIALMWLPLFIIILLYSLNAFINKPSKH</sequence>
<feature type="transmembrane region" description="Helical" evidence="1">
    <location>
        <begin position="390"/>
        <end position="414"/>
    </location>
</feature>
<evidence type="ECO:0000313" key="2">
    <source>
        <dbReference type="EMBL" id="MBM6819028.1"/>
    </source>
</evidence>
<feature type="transmembrane region" description="Helical" evidence="1">
    <location>
        <begin position="365"/>
        <end position="384"/>
    </location>
</feature>
<reference evidence="2 3" key="1">
    <citation type="journal article" date="2021" name="Sci. Rep.">
        <title>The distribution of antibiotic resistance genes in chicken gut microbiota commensals.</title>
        <authorList>
            <person name="Juricova H."/>
            <person name="Matiasovicova J."/>
            <person name="Kubasova T."/>
            <person name="Cejkova D."/>
            <person name="Rychlik I."/>
        </authorList>
    </citation>
    <scope>NUCLEOTIDE SEQUENCE [LARGE SCALE GENOMIC DNA]</scope>
    <source>
        <strain evidence="2 3">An435</strain>
    </source>
</reference>
<comment type="caution">
    <text evidence="2">The sequence shown here is derived from an EMBL/GenBank/DDBJ whole genome shotgun (WGS) entry which is preliminary data.</text>
</comment>
<keyword evidence="3" id="KW-1185">Reference proteome</keyword>
<keyword evidence="1" id="KW-1133">Transmembrane helix</keyword>
<evidence type="ECO:0000313" key="3">
    <source>
        <dbReference type="Proteomes" id="UP000767334"/>
    </source>
</evidence>
<protein>
    <recommendedName>
        <fullName evidence="4">Glycosyltransferase RgtA/B/C/D-like domain-containing protein</fullName>
    </recommendedName>
</protein>
<evidence type="ECO:0008006" key="4">
    <source>
        <dbReference type="Google" id="ProtNLM"/>
    </source>
</evidence>